<reference evidence="1 2" key="1">
    <citation type="submission" date="2022-11" db="EMBL/GenBank/DDBJ databases">
        <title>Viruses from the air-sea interface of a natural surface slick.</title>
        <authorList>
            <person name="Rahlff J."/>
            <person name="Holmfeldt K."/>
        </authorList>
    </citation>
    <scope>NUCLEOTIDE SEQUENCE [LARGE SCALE GENOMIC DNA]</scope>
    <source>
        <strain evidence="1 2">SMS4</strain>
    </source>
</reference>
<dbReference type="Proteomes" id="UP001231109">
    <property type="component" value="Unassembled WGS sequence"/>
</dbReference>
<sequence>MQYQFCATNALIKWLKTDLPRLPAAPGQQVGVNAIVSTSKQMCWQLHIIENSYGSWHKTIIATEA</sequence>
<gene>
    <name evidence="1" type="ORF">ORJ04_20535</name>
</gene>
<evidence type="ECO:0000313" key="2">
    <source>
        <dbReference type="Proteomes" id="UP001231109"/>
    </source>
</evidence>
<name>A0ABT9I4M4_9GAMM</name>
<protein>
    <submittedName>
        <fullName evidence="1">Uncharacterized protein</fullName>
    </submittedName>
</protein>
<evidence type="ECO:0000313" key="1">
    <source>
        <dbReference type="EMBL" id="MDP5138340.1"/>
    </source>
</evidence>
<dbReference type="RefSeq" id="WP_305977480.1">
    <property type="nucleotide sequence ID" value="NZ_JAPJDZ010000134.1"/>
</dbReference>
<organism evidence="1 2">
    <name type="scientific">Rheinheimera baltica</name>
    <dbReference type="NCBI Taxonomy" id="67576"/>
    <lineage>
        <taxon>Bacteria</taxon>
        <taxon>Pseudomonadati</taxon>
        <taxon>Pseudomonadota</taxon>
        <taxon>Gammaproteobacteria</taxon>
        <taxon>Chromatiales</taxon>
        <taxon>Chromatiaceae</taxon>
        <taxon>Rheinheimera</taxon>
    </lineage>
</organism>
<accession>A0ABT9I4M4</accession>
<keyword evidence="2" id="KW-1185">Reference proteome</keyword>
<feature type="non-terminal residue" evidence="1">
    <location>
        <position position="65"/>
    </location>
</feature>
<comment type="caution">
    <text evidence="1">The sequence shown here is derived from an EMBL/GenBank/DDBJ whole genome shotgun (WGS) entry which is preliminary data.</text>
</comment>
<dbReference type="EMBL" id="JAPJDZ010000134">
    <property type="protein sequence ID" value="MDP5138340.1"/>
    <property type="molecule type" value="Genomic_DNA"/>
</dbReference>
<proteinExistence type="predicted"/>